<evidence type="ECO:0000313" key="1">
    <source>
        <dbReference type="EMBL" id="JAD62035.1"/>
    </source>
</evidence>
<name>A0A0A9BLD8_ARUDO</name>
<protein>
    <submittedName>
        <fullName evidence="1">Uncharacterized protein</fullName>
    </submittedName>
</protein>
<dbReference type="EMBL" id="GBRH01235860">
    <property type="protein sequence ID" value="JAD62035.1"/>
    <property type="molecule type" value="Transcribed_RNA"/>
</dbReference>
<reference evidence="1" key="2">
    <citation type="journal article" date="2015" name="Data Brief">
        <title>Shoot transcriptome of the giant reed, Arundo donax.</title>
        <authorList>
            <person name="Barrero R.A."/>
            <person name="Guerrero F.D."/>
            <person name="Moolhuijzen P."/>
            <person name="Goolsby J.A."/>
            <person name="Tidwell J."/>
            <person name="Bellgard S.E."/>
            <person name="Bellgard M.I."/>
        </authorList>
    </citation>
    <scope>NUCLEOTIDE SEQUENCE</scope>
    <source>
        <tissue evidence="1">Shoot tissue taken approximately 20 cm above the soil surface</tissue>
    </source>
</reference>
<sequence>MAVPVQAWNTEHLPSHNVAYLDRKAQVAPKILHPSLPTIQCNHPAQPLLLLNILPVPMAPFQEGRIVEAGCSRHHQSLHFILPLQTPLVFPGKKVVIASWQISNCSLKPRLLMRYKEIGVWDFAHWWRNVAWSEQSIQWWPRDAKHWVQSVLLMEVRRSHYAIRIQWKTWMLPLITYVRMRRYQHVTHVNWWRQTLERPCFSRWKRMKWLSVSCQVPRMDVTAPKVHRKSPIHFLQLLQVSELEHECVRST</sequence>
<organism evidence="1">
    <name type="scientific">Arundo donax</name>
    <name type="common">Giant reed</name>
    <name type="synonym">Donax arundinaceus</name>
    <dbReference type="NCBI Taxonomy" id="35708"/>
    <lineage>
        <taxon>Eukaryota</taxon>
        <taxon>Viridiplantae</taxon>
        <taxon>Streptophyta</taxon>
        <taxon>Embryophyta</taxon>
        <taxon>Tracheophyta</taxon>
        <taxon>Spermatophyta</taxon>
        <taxon>Magnoliopsida</taxon>
        <taxon>Liliopsida</taxon>
        <taxon>Poales</taxon>
        <taxon>Poaceae</taxon>
        <taxon>PACMAD clade</taxon>
        <taxon>Arundinoideae</taxon>
        <taxon>Arundineae</taxon>
        <taxon>Arundo</taxon>
    </lineage>
</organism>
<proteinExistence type="predicted"/>
<dbReference type="AlphaFoldDB" id="A0A0A9BLD8"/>
<accession>A0A0A9BLD8</accession>
<reference evidence="1" key="1">
    <citation type="submission" date="2014-09" db="EMBL/GenBank/DDBJ databases">
        <authorList>
            <person name="Magalhaes I.L.F."/>
            <person name="Oliveira U."/>
            <person name="Santos F.R."/>
            <person name="Vidigal T.H.D.A."/>
            <person name="Brescovit A.D."/>
            <person name="Santos A.J."/>
        </authorList>
    </citation>
    <scope>NUCLEOTIDE SEQUENCE</scope>
    <source>
        <tissue evidence="1">Shoot tissue taken approximately 20 cm above the soil surface</tissue>
    </source>
</reference>